<dbReference type="Proteomes" id="UP000015104">
    <property type="component" value="Unassembled WGS sequence"/>
</dbReference>
<dbReference type="AlphaFoldDB" id="T1JWW1"/>
<keyword evidence="1" id="KW-0812">Transmembrane</keyword>
<proteinExistence type="predicted"/>
<keyword evidence="3" id="KW-1185">Reference proteome</keyword>
<name>T1JWW1_TETUR</name>
<dbReference type="eggNOG" id="KOG3225">
    <property type="taxonomic scope" value="Eukaryota"/>
</dbReference>
<evidence type="ECO:0000256" key="1">
    <source>
        <dbReference type="SAM" id="Phobius"/>
    </source>
</evidence>
<dbReference type="EMBL" id="CAEY01000816">
    <property type="status" value="NOT_ANNOTATED_CDS"/>
    <property type="molecule type" value="Genomic_DNA"/>
</dbReference>
<keyword evidence="1" id="KW-1133">Transmembrane helix</keyword>
<dbReference type="EnsemblMetazoa" id="tetur02g09710.1">
    <property type="protein sequence ID" value="tetur02g09710.1"/>
    <property type="gene ID" value="tetur02g09710"/>
</dbReference>
<feature type="transmembrane region" description="Helical" evidence="1">
    <location>
        <begin position="49"/>
        <end position="67"/>
    </location>
</feature>
<reference evidence="3" key="1">
    <citation type="submission" date="2011-08" db="EMBL/GenBank/DDBJ databases">
        <authorList>
            <person name="Rombauts S."/>
        </authorList>
    </citation>
    <scope>NUCLEOTIDE SEQUENCE</scope>
    <source>
        <strain evidence="3">London</strain>
    </source>
</reference>
<accession>T1JWW1</accession>
<keyword evidence="1" id="KW-0472">Membrane</keyword>
<dbReference type="HOGENOM" id="CLU_2323337_0_0_1"/>
<feature type="transmembrane region" description="Helical" evidence="1">
    <location>
        <begin position="73"/>
        <end position="93"/>
    </location>
</feature>
<reference evidence="2" key="2">
    <citation type="submission" date="2015-06" db="UniProtKB">
        <authorList>
            <consortium name="EnsemblMetazoa"/>
        </authorList>
    </citation>
    <scope>IDENTIFICATION</scope>
</reference>
<evidence type="ECO:0000313" key="2">
    <source>
        <dbReference type="EnsemblMetazoa" id="tetur02g09710.1"/>
    </source>
</evidence>
<protein>
    <submittedName>
        <fullName evidence="2">Uncharacterized protein</fullName>
    </submittedName>
</protein>
<sequence>MLGKGVMSREEVLVEKAMESCAFRTVMSGVTVKMILQDMKGRMLSNAKSFAILGAMFASGGIVGGVIELRAGPWAGLWGATGFAAFSTLHLLLDYYFRIDLSVTVPSPHPVKSWPMLDQS</sequence>
<organism evidence="2 3">
    <name type="scientific">Tetranychus urticae</name>
    <name type="common">Two-spotted spider mite</name>
    <dbReference type="NCBI Taxonomy" id="32264"/>
    <lineage>
        <taxon>Eukaryota</taxon>
        <taxon>Metazoa</taxon>
        <taxon>Ecdysozoa</taxon>
        <taxon>Arthropoda</taxon>
        <taxon>Chelicerata</taxon>
        <taxon>Arachnida</taxon>
        <taxon>Acari</taxon>
        <taxon>Acariformes</taxon>
        <taxon>Trombidiformes</taxon>
        <taxon>Prostigmata</taxon>
        <taxon>Eleutherengona</taxon>
        <taxon>Raphignathae</taxon>
        <taxon>Tetranychoidea</taxon>
        <taxon>Tetranychidae</taxon>
        <taxon>Tetranychus</taxon>
    </lineage>
</organism>
<dbReference type="STRING" id="32264.T1JWW1"/>
<evidence type="ECO:0000313" key="3">
    <source>
        <dbReference type="Proteomes" id="UP000015104"/>
    </source>
</evidence>